<evidence type="ECO:0000313" key="3">
    <source>
        <dbReference type="Proteomes" id="UP000447876"/>
    </source>
</evidence>
<evidence type="ECO:0000313" key="2">
    <source>
        <dbReference type="EMBL" id="MUG44433.1"/>
    </source>
</evidence>
<feature type="chain" id="PRO_5030635748" evidence="1">
    <location>
        <begin position="26"/>
        <end position="149"/>
    </location>
</feature>
<dbReference type="Proteomes" id="UP000447876">
    <property type="component" value="Unassembled WGS sequence"/>
</dbReference>
<proteinExistence type="predicted"/>
<evidence type="ECO:0000256" key="1">
    <source>
        <dbReference type="SAM" id="SignalP"/>
    </source>
</evidence>
<reference evidence="2 3" key="1">
    <citation type="submission" date="2019-11" db="EMBL/GenBank/DDBJ databases">
        <title>Draft genome sequences of five Paenibacillus species of dairy origin.</title>
        <authorList>
            <person name="Olajide A.M."/>
            <person name="Chen S."/>
            <person name="Lapointe G."/>
        </authorList>
    </citation>
    <scope>NUCLEOTIDE SEQUENCE [LARGE SCALE GENOMIC DNA]</scope>
    <source>
        <strain evidence="2 3">12CR55</strain>
    </source>
</reference>
<name>A0A7X2YZ14_9BACL</name>
<keyword evidence="1" id="KW-0732">Signal</keyword>
<feature type="signal peptide" evidence="1">
    <location>
        <begin position="1"/>
        <end position="25"/>
    </location>
</feature>
<sequence length="149" mass="17091">MKFKKMFSVILAVALMLTVSQSAFAIKGENDTRETAMWAHSGFAYSSYTNRYDDEDWFKIYNDSDYSRLVILTLENDIYINYDIAAFYTRSNGVETSIEAIDQGQGKTDMCGFWVQPGTTAYIRVKGHNGSFGWPGLETTYRLFINYQN</sequence>
<comment type="caution">
    <text evidence="2">The sequence shown here is derived from an EMBL/GenBank/DDBJ whole genome shotgun (WGS) entry which is preliminary data.</text>
</comment>
<protein>
    <submittedName>
        <fullName evidence="2">Uncharacterized protein</fullName>
    </submittedName>
</protein>
<gene>
    <name evidence="2" type="ORF">GNP95_05400</name>
</gene>
<dbReference type="EMBL" id="WNZW01000001">
    <property type="protein sequence ID" value="MUG44433.1"/>
    <property type="molecule type" value="Genomic_DNA"/>
</dbReference>
<dbReference type="Gene3D" id="2.60.120.380">
    <property type="match status" value="1"/>
</dbReference>
<accession>A0A7X2YZ14</accession>
<organism evidence="2 3">
    <name type="scientific">Paenibacillus woosongensis</name>
    <dbReference type="NCBI Taxonomy" id="307580"/>
    <lineage>
        <taxon>Bacteria</taxon>
        <taxon>Bacillati</taxon>
        <taxon>Bacillota</taxon>
        <taxon>Bacilli</taxon>
        <taxon>Bacillales</taxon>
        <taxon>Paenibacillaceae</taxon>
        <taxon>Paenibacillus</taxon>
    </lineage>
</organism>
<dbReference type="AlphaFoldDB" id="A0A7X2YZ14"/>